<reference evidence="3" key="1">
    <citation type="journal article" date="2019" name="Int. J. Syst. Evol. Microbiol.">
        <title>The Global Catalogue of Microorganisms (GCM) 10K type strain sequencing project: providing services to taxonomists for standard genome sequencing and annotation.</title>
        <authorList>
            <consortium name="The Broad Institute Genomics Platform"/>
            <consortium name="The Broad Institute Genome Sequencing Center for Infectious Disease"/>
            <person name="Wu L."/>
            <person name="Ma J."/>
        </authorList>
    </citation>
    <scope>NUCLEOTIDE SEQUENCE [LARGE SCALE GENOMIC DNA]</scope>
    <source>
        <strain evidence="3">CGMCC 1.10188</strain>
    </source>
</reference>
<evidence type="ECO:0000256" key="1">
    <source>
        <dbReference type="SAM" id="MobiDB-lite"/>
    </source>
</evidence>
<evidence type="ECO:0000313" key="3">
    <source>
        <dbReference type="Proteomes" id="UP000603352"/>
    </source>
</evidence>
<proteinExistence type="predicted"/>
<evidence type="ECO:0000313" key="2">
    <source>
        <dbReference type="EMBL" id="GGB39042.1"/>
    </source>
</evidence>
<comment type="caution">
    <text evidence="2">The sequence shown here is derived from an EMBL/GenBank/DDBJ whole genome shotgun (WGS) entry which is preliminary data.</text>
</comment>
<dbReference type="EMBL" id="BMDZ01000020">
    <property type="protein sequence ID" value="GGB39042.1"/>
    <property type="molecule type" value="Genomic_DNA"/>
</dbReference>
<name>A0ABQ1IGE5_9PROT</name>
<protein>
    <submittedName>
        <fullName evidence="2">Uncharacterized protein</fullName>
    </submittedName>
</protein>
<sequence length="68" mass="7389">MVRRDRAVLSTRMPPSRGASGITGAVAPTSLSFGVVIGTGNSRWVGQKRCLSSRFSYIRCYPQVLNKS</sequence>
<keyword evidence="3" id="KW-1185">Reference proteome</keyword>
<feature type="region of interest" description="Disordered" evidence="1">
    <location>
        <begin position="1"/>
        <end position="21"/>
    </location>
</feature>
<organism evidence="2 3">
    <name type="scientific">Tistrella bauzanensis</name>
    <dbReference type="NCBI Taxonomy" id="657419"/>
    <lineage>
        <taxon>Bacteria</taxon>
        <taxon>Pseudomonadati</taxon>
        <taxon>Pseudomonadota</taxon>
        <taxon>Alphaproteobacteria</taxon>
        <taxon>Geminicoccales</taxon>
        <taxon>Geminicoccaceae</taxon>
        <taxon>Tistrella</taxon>
    </lineage>
</organism>
<accession>A0ABQ1IGE5</accession>
<gene>
    <name evidence="2" type="ORF">GCM10011505_20740</name>
</gene>
<dbReference type="Proteomes" id="UP000603352">
    <property type="component" value="Unassembled WGS sequence"/>
</dbReference>